<keyword evidence="3" id="KW-1185">Reference proteome</keyword>
<dbReference type="Proteomes" id="UP000217676">
    <property type="component" value="Chromosome"/>
</dbReference>
<dbReference type="KEGG" id="slau:SLA_3137"/>
<evidence type="ECO:0000313" key="3">
    <source>
        <dbReference type="Proteomes" id="UP000217676"/>
    </source>
</evidence>
<dbReference type="EMBL" id="AP017424">
    <property type="protein sequence ID" value="BAU84051.1"/>
    <property type="molecule type" value="Genomic_DNA"/>
</dbReference>
<dbReference type="AlphaFoldDB" id="A0A160P0W5"/>
<feature type="transmembrane region" description="Helical" evidence="1">
    <location>
        <begin position="125"/>
        <end position="145"/>
    </location>
</feature>
<protein>
    <submittedName>
        <fullName evidence="2">Uncharacterized protein</fullName>
    </submittedName>
</protein>
<sequence>MISGNGQTCPGCGRDDLTQAVPAAYLAGRTAVTSRERDMDGDSRTVTRRETTALSAALAPVPKGPTYALGCLGALAGVVAVGAFLGWIVMGKAVEIYDDVAGGVGEEGADPYAPFPSDPGPDASFLGWLSLVALCAVVVVAVVLVRRRNAFARLTRGRQRAEALWARGWYCHRCGTAHFADVPGEDVRPLTLQEFRERVWEAGGYGDLAAQRRAID</sequence>
<evidence type="ECO:0000313" key="2">
    <source>
        <dbReference type="EMBL" id="BAU84051.1"/>
    </source>
</evidence>
<accession>A0A160P0W5</accession>
<keyword evidence="1" id="KW-0472">Membrane</keyword>
<proteinExistence type="predicted"/>
<organism evidence="2 3">
    <name type="scientific">Streptomyces laurentii</name>
    <dbReference type="NCBI Taxonomy" id="39478"/>
    <lineage>
        <taxon>Bacteria</taxon>
        <taxon>Bacillati</taxon>
        <taxon>Actinomycetota</taxon>
        <taxon>Actinomycetes</taxon>
        <taxon>Kitasatosporales</taxon>
        <taxon>Streptomycetaceae</taxon>
        <taxon>Streptomyces</taxon>
    </lineage>
</organism>
<evidence type="ECO:0000256" key="1">
    <source>
        <dbReference type="SAM" id="Phobius"/>
    </source>
</evidence>
<keyword evidence="1" id="KW-1133">Transmembrane helix</keyword>
<keyword evidence="1" id="KW-0812">Transmembrane</keyword>
<gene>
    <name evidence="2" type="ORF">SLA_3137</name>
</gene>
<name>A0A160P0W5_STRLU</name>
<reference evidence="2 3" key="1">
    <citation type="journal article" date="2016" name="Genome Announc.">
        <title>Complete Genome Sequence of Thiostrepton-Producing Streptomyces laurentii ATCC 31255.</title>
        <authorList>
            <person name="Doi K."/>
            <person name="Fujino Y."/>
            <person name="Nagayoshi Y."/>
            <person name="Ohshima T."/>
            <person name="Ogata S."/>
        </authorList>
    </citation>
    <scope>NUCLEOTIDE SEQUENCE [LARGE SCALE GENOMIC DNA]</scope>
    <source>
        <strain evidence="2 3">ATCC 31255</strain>
    </source>
</reference>
<feature type="transmembrane region" description="Helical" evidence="1">
    <location>
        <begin position="67"/>
        <end position="90"/>
    </location>
</feature>